<feature type="compositionally biased region" description="Basic and acidic residues" evidence="1">
    <location>
        <begin position="56"/>
        <end position="70"/>
    </location>
</feature>
<feature type="compositionally biased region" description="Acidic residues" evidence="1">
    <location>
        <begin position="39"/>
        <end position="49"/>
    </location>
</feature>
<evidence type="ECO:0000313" key="3">
    <source>
        <dbReference type="Proteomes" id="UP001296873"/>
    </source>
</evidence>
<organism evidence="2 3">
    <name type="scientific">Rhodovibrio sodomensis</name>
    <dbReference type="NCBI Taxonomy" id="1088"/>
    <lineage>
        <taxon>Bacteria</taxon>
        <taxon>Pseudomonadati</taxon>
        <taxon>Pseudomonadota</taxon>
        <taxon>Alphaproteobacteria</taxon>
        <taxon>Rhodospirillales</taxon>
        <taxon>Rhodovibrionaceae</taxon>
        <taxon>Rhodovibrio</taxon>
    </lineage>
</organism>
<reference evidence="2 3" key="1">
    <citation type="journal article" date="2020" name="Microorganisms">
        <title>Osmotic Adaptation and Compatible Solute Biosynthesis of Phototrophic Bacteria as Revealed from Genome Analyses.</title>
        <authorList>
            <person name="Imhoff J.F."/>
            <person name="Rahn T."/>
            <person name="Kunzel S."/>
            <person name="Keller A."/>
            <person name="Neulinger S.C."/>
        </authorList>
    </citation>
    <scope>NUCLEOTIDE SEQUENCE [LARGE SCALE GENOMIC DNA]</scope>
    <source>
        <strain evidence="2 3">DSM 9895</strain>
    </source>
</reference>
<dbReference type="RefSeq" id="WP_200341333.1">
    <property type="nucleotide sequence ID" value="NZ_NRRL01000036.1"/>
</dbReference>
<dbReference type="EMBL" id="NRRL01000036">
    <property type="protein sequence ID" value="MBK1669008.1"/>
    <property type="molecule type" value="Genomic_DNA"/>
</dbReference>
<gene>
    <name evidence="2" type="ORF">CKO28_13300</name>
</gene>
<dbReference type="Proteomes" id="UP001296873">
    <property type="component" value="Unassembled WGS sequence"/>
</dbReference>
<comment type="caution">
    <text evidence="2">The sequence shown here is derived from an EMBL/GenBank/DDBJ whole genome shotgun (WGS) entry which is preliminary data.</text>
</comment>
<feature type="region of interest" description="Disordered" evidence="1">
    <location>
        <begin position="1"/>
        <end position="87"/>
    </location>
</feature>
<evidence type="ECO:0000313" key="2">
    <source>
        <dbReference type="EMBL" id="MBK1669008.1"/>
    </source>
</evidence>
<name>A0ABS1DH04_9PROT</name>
<keyword evidence="3" id="KW-1185">Reference proteome</keyword>
<sequence length="87" mass="9366">MARDIFDIIDDEAGVSPSGDDAEAQGEPKRRGTPSGAEFDLEGMEDDFPEAAPPEITDRRDPFKPFREASQRSAGGNSKGQGRSIDP</sequence>
<accession>A0ABS1DH04</accession>
<proteinExistence type="predicted"/>
<protein>
    <submittedName>
        <fullName evidence="2">Uncharacterized protein</fullName>
    </submittedName>
</protein>
<evidence type="ECO:0000256" key="1">
    <source>
        <dbReference type="SAM" id="MobiDB-lite"/>
    </source>
</evidence>